<comment type="caution">
    <text evidence="1">The sequence shown here is derived from an EMBL/GenBank/DDBJ whole genome shotgun (WGS) entry which is preliminary data.</text>
</comment>
<sequence length="102" mass="11642">MLVDPYSAVFTFDLVNEIEGGTAVKNLRLGQREEPIWRVHRTTDLLCKLCEDWREVSGDRPHNDRNALRTGYGEREHLFVAFRRAPAGAAEWTVGTKERGSV</sequence>
<dbReference type="AlphaFoldDB" id="A0A5E8UXC9"/>
<gene>
    <name evidence="1" type="ORF">SADFL11_00032650</name>
</gene>
<evidence type="ECO:0000313" key="2">
    <source>
        <dbReference type="Proteomes" id="UP000004703"/>
    </source>
</evidence>
<evidence type="ECO:0000313" key="1">
    <source>
        <dbReference type="EMBL" id="RMX61825.1"/>
    </source>
</evidence>
<organism evidence="1 2">
    <name type="scientific">Roseibium alexandrii (strain DSM 17067 / NCIMB 14079 / DFL-11)</name>
    <name type="common">Labrenzia alexandrii</name>
    <dbReference type="NCBI Taxonomy" id="244592"/>
    <lineage>
        <taxon>Bacteria</taxon>
        <taxon>Pseudomonadati</taxon>
        <taxon>Pseudomonadota</taxon>
        <taxon>Alphaproteobacteria</taxon>
        <taxon>Hyphomicrobiales</taxon>
        <taxon>Stappiaceae</taxon>
        <taxon>Roseibium</taxon>
    </lineage>
</organism>
<accession>A0A5E8UXC9</accession>
<dbReference type="Proteomes" id="UP000004703">
    <property type="component" value="Chromosome"/>
</dbReference>
<name>A0A5E8UXC9_ROSAD</name>
<proteinExistence type="predicted"/>
<dbReference type="EMBL" id="ACCU02000004">
    <property type="protein sequence ID" value="RMX61825.1"/>
    <property type="molecule type" value="Genomic_DNA"/>
</dbReference>
<reference evidence="1 2" key="1">
    <citation type="submission" date="2008-01" db="EMBL/GenBank/DDBJ databases">
        <authorList>
            <person name="Wagner-Dobler I."/>
            <person name="Ferriera S."/>
            <person name="Johnson J."/>
            <person name="Kravitz S."/>
            <person name="Beeson K."/>
            <person name="Sutton G."/>
            <person name="Rogers Y.-H."/>
            <person name="Friedman R."/>
            <person name="Frazier M."/>
            <person name="Venter J.C."/>
        </authorList>
    </citation>
    <scope>NUCLEOTIDE SEQUENCE [LARGE SCALE GENOMIC DNA]</scope>
    <source>
        <strain evidence="2">DSM 17067 / NCIMB 14079 / DFL-11</strain>
    </source>
</reference>
<protein>
    <submittedName>
        <fullName evidence="1">Uncharacterized protein</fullName>
    </submittedName>
</protein>
<reference evidence="1 2" key="2">
    <citation type="submission" date="2013-04" db="EMBL/GenBank/DDBJ databases">
        <authorList>
            <person name="Fiebig A."/>
            <person name="Pradella S."/>
            <person name="Wagner-Doebler I."/>
        </authorList>
    </citation>
    <scope>NUCLEOTIDE SEQUENCE [LARGE SCALE GENOMIC DNA]</scope>
    <source>
        <strain evidence="2">DSM 17067 / NCIMB 14079 / DFL-11</strain>
    </source>
</reference>